<protein>
    <recommendedName>
        <fullName evidence="1">Thaumarchaeal output domain-containing protein</fullName>
    </recommendedName>
</protein>
<dbReference type="AlphaFoldDB" id="A0A378JJH5"/>
<sequence>MSKQSVWVIKNTEVKLFFPLGIDDAILINDLPAKPPFALVLTKNSQQNWIDLLKEIRNKPGYRFIPVYYYDDVPAHLRHLFAGPADANLINSANKIYERISHISPFTFQSPNKESMLLAYLYTRPYCPVKGYKSDKSAFVYEYPLLNILFKDNLGIDNWKFLEGLVARNLLAHSDLIDEIETCPSCSSGLINLKRSCPSCRSINFKPQQLVHCFSCGTIAPVPEFLRQERLICSNCHTKLNTPGIDYEKPIENKLCNTCGHFFADPIVELVCLSCQRTSSANEFISKPLYNYHLTRQGEYVVLGIENSFYASFGQYFKMTDYPVFLSILNWHIKLAERYGLFNFSIMALEIDVKDREDESKKEQSKELIENLFTSLRQVIRESDLASRLDESMLFLLPYTKVDGCMIIVQRLQTAGQELVNAGTSTGLTIKVSYMASNEIISNALQGELVMAELKVRMQENNLCIIKNS</sequence>
<organism evidence="2 3">
    <name type="scientific">Legionella busanensis</name>
    <dbReference type="NCBI Taxonomy" id="190655"/>
    <lineage>
        <taxon>Bacteria</taxon>
        <taxon>Pseudomonadati</taxon>
        <taxon>Pseudomonadota</taxon>
        <taxon>Gammaproteobacteria</taxon>
        <taxon>Legionellales</taxon>
        <taxon>Legionellaceae</taxon>
        <taxon>Legionella</taxon>
    </lineage>
</organism>
<dbReference type="InterPro" id="IPR040572">
    <property type="entry name" value="TackOD1"/>
</dbReference>
<dbReference type="Proteomes" id="UP000254794">
    <property type="component" value="Unassembled WGS sequence"/>
</dbReference>
<evidence type="ECO:0000313" key="3">
    <source>
        <dbReference type="Proteomes" id="UP000254794"/>
    </source>
</evidence>
<gene>
    <name evidence="2" type="ORF">NCTC13316_01561</name>
</gene>
<feature type="domain" description="Thaumarchaeal output" evidence="1">
    <location>
        <begin position="111"/>
        <end position="294"/>
    </location>
</feature>
<dbReference type="OrthoDB" id="8432393at2"/>
<name>A0A378JJH5_9GAMM</name>
<dbReference type="Pfam" id="PF18551">
    <property type="entry name" value="TackOD1"/>
    <property type="match status" value="1"/>
</dbReference>
<accession>A0A378JJH5</accession>
<evidence type="ECO:0000313" key="2">
    <source>
        <dbReference type="EMBL" id="STX51466.1"/>
    </source>
</evidence>
<dbReference type="SUPFAM" id="SSF48695">
    <property type="entry name" value="Multiheme cytochromes"/>
    <property type="match status" value="1"/>
</dbReference>
<dbReference type="EMBL" id="UGOD01000001">
    <property type="protein sequence ID" value="STX51466.1"/>
    <property type="molecule type" value="Genomic_DNA"/>
</dbReference>
<dbReference type="RefSeq" id="WP_115331102.1">
    <property type="nucleotide sequence ID" value="NZ_CAAAHP010000001.1"/>
</dbReference>
<keyword evidence="3" id="KW-1185">Reference proteome</keyword>
<proteinExistence type="predicted"/>
<dbReference type="InterPro" id="IPR036280">
    <property type="entry name" value="Multihaem_cyt_sf"/>
</dbReference>
<reference evidence="2 3" key="1">
    <citation type="submission" date="2018-06" db="EMBL/GenBank/DDBJ databases">
        <authorList>
            <consortium name="Pathogen Informatics"/>
            <person name="Doyle S."/>
        </authorList>
    </citation>
    <scope>NUCLEOTIDE SEQUENCE [LARGE SCALE GENOMIC DNA]</scope>
    <source>
        <strain evidence="2 3">NCTC13316</strain>
    </source>
</reference>
<evidence type="ECO:0000259" key="1">
    <source>
        <dbReference type="Pfam" id="PF18551"/>
    </source>
</evidence>